<feature type="binding site" evidence="7">
    <location>
        <position position="64"/>
    </location>
    <ligand>
        <name>Zn(2+)</name>
        <dbReference type="ChEBI" id="CHEBI:29105"/>
        <label>2</label>
    </ligand>
</feature>
<feature type="domain" description="Metallo-beta-lactamase" evidence="8">
    <location>
        <begin position="12"/>
        <end position="175"/>
    </location>
</feature>
<feature type="binding site" evidence="7">
    <location>
        <position position="137"/>
    </location>
    <ligand>
        <name>Zn(2+)</name>
        <dbReference type="ChEBI" id="CHEBI:29105"/>
        <label>2</label>
    </ligand>
</feature>
<organism evidence="9 10">
    <name type="scientific">Shewanella electrodiphila</name>
    <dbReference type="NCBI Taxonomy" id="934143"/>
    <lineage>
        <taxon>Bacteria</taxon>
        <taxon>Pseudomonadati</taxon>
        <taxon>Pseudomonadota</taxon>
        <taxon>Gammaproteobacteria</taxon>
        <taxon>Alteromonadales</taxon>
        <taxon>Shewanellaceae</taxon>
        <taxon>Shewanella</taxon>
    </lineage>
</organism>
<dbReference type="EMBL" id="JAKIKU010000003">
    <property type="protein sequence ID" value="MCL1045155.1"/>
    <property type="molecule type" value="Genomic_DNA"/>
</dbReference>
<dbReference type="Proteomes" id="UP001202134">
    <property type="component" value="Unassembled WGS sequence"/>
</dbReference>
<comment type="pathway">
    <text evidence="2 7">Secondary metabolite metabolism; methylglyoxal degradation; (R)-lactate from methylglyoxal: step 2/2.</text>
</comment>
<dbReference type="CDD" id="cd07723">
    <property type="entry name" value="hydroxyacylglutathione_hydrolase_MBL-fold"/>
    <property type="match status" value="1"/>
</dbReference>
<dbReference type="InterPro" id="IPR036866">
    <property type="entry name" value="RibonucZ/Hydroxyglut_hydro"/>
</dbReference>
<dbReference type="InterPro" id="IPR017782">
    <property type="entry name" value="Hydroxyacylglutathione_Hdrlase"/>
</dbReference>
<evidence type="ECO:0000256" key="6">
    <source>
        <dbReference type="ARBA" id="ARBA00022833"/>
    </source>
</evidence>
<feature type="binding site" evidence="7">
    <location>
        <position position="137"/>
    </location>
    <ligand>
        <name>Zn(2+)</name>
        <dbReference type="ChEBI" id="CHEBI:29105"/>
        <label>1</label>
    </ligand>
</feature>
<feature type="binding site" evidence="7">
    <location>
        <position position="62"/>
    </location>
    <ligand>
        <name>Zn(2+)</name>
        <dbReference type="ChEBI" id="CHEBI:29105"/>
        <label>1</label>
    </ligand>
</feature>
<dbReference type="InterPro" id="IPR050110">
    <property type="entry name" value="Glyoxalase_II_hydrolase"/>
</dbReference>
<dbReference type="PANTHER" id="PTHR43705:SF1">
    <property type="entry name" value="HYDROXYACYLGLUTATHIONE HYDROLASE GLOB"/>
    <property type="match status" value="1"/>
</dbReference>
<evidence type="ECO:0000256" key="3">
    <source>
        <dbReference type="ARBA" id="ARBA00006759"/>
    </source>
</evidence>
<dbReference type="SUPFAM" id="SSF56281">
    <property type="entry name" value="Metallo-hydrolase/oxidoreductase"/>
    <property type="match status" value="1"/>
</dbReference>
<feature type="binding site" evidence="7">
    <location>
        <position position="175"/>
    </location>
    <ligand>
        <name>Zn(2+)</name>
        <dbReference type="ChEBI" id="CHEBI:29105"/>
        <label>2</label>
    </ligand>
</feature>
<feature type="binding site" evidence="7">
    <location>
        <position position="65"/>
    </location>
    <ligand>
        <name>Zn(2+)</name>
        <dbReference type="ChEBI" id="CHEBI:29105"/>
        <label>2</label>
    </ligand>
</feature>
<reference evidence="9 10" key="1">
    <citation type="submission" date="2022-01" db="EMBL/GenBank/DDBJ databases">
        <title>Whole genome-based taxonomy of the Shewanellaceae.</title>
        <authorList>
            <person name="Martin-Rodriguez A.J."/>
        </authorList>
    </citation>
    <scope>NUCLEOTIDE SEQUENCE [LARGE SCALE GENOMIC DNA]</scope>
    <source>
        <strain evidence="9 10">DSM 24955</strain>
    </source>
</reference>
<accession>A0ABT0KP67</accession>
<dbReference type="Pfam" id="PF00753">
    <property type="entry name" value="Lactamase_B"/>
    <property type="match status" value="1"/>
</dbReference>
<evidence type="ECO:0000313" key="10">
    <source>
        <dbReference type="Proteomes" id="UP001202134"/>
    </source>
</evidence>
<keyword evidence="4 7" id="KW-0479">Metal-binding</keyword>
<comment type="caution">
    <text evidence="9">The sequence shown here is derived from an EMBL/GenBank/DDBJ whole genome shotgun (WGS) entry which is preliminary data.</text>
</comment>
<evidence type="ECO:0000256" key="5">
    <source>
        <dbReference type="ARBA" id="ARBA00022801"/>
    </source>
</evidence>
<dbReference type="Gene3D" id="3.60.15.10">
    <property type="entry name" value="Ribonuclease Z/Hydroxyacylglutathione hydrolase-like"/>
    <property type="match status" value="1"/>
</dbReference>
<name>A0ABT0KP67_9GAMM</name>
<evidence type="ECO:0000256" key="2">
    <source>
        <dbReference type="ARBA" id="ARBA00004963"/>
    </source>
</evidence>
<keyword evidence="6 7" id="KW-0862">Zinc</keyword>
<evidence type="ECO:0000256" key="1">
    <source>
        <dbReference type="ARBA" id="ARBA00001623"/>
    </source>
</evidence>
<dbReference type="InterPro" id="IPR001279">
    <property type="entry name" value="Metallo-B-lactamas"/>
</dbReference>
<dbReference type="InterPro" id="IPR032282">
    <property type="entry name" value="HAGH_C"/>
</dbReference>
<feature type="binding site" evidence="7">
    <location>
        <position position="60"/>
    </location>
    <ligand>
        <name>Zn(2+)</name>
        <dbReference type="ChEBI" id="CHEBI:29105"/>
        <label>1</label>
    </ligand>
</feature>
<feature type="binding site" evidence="7">
    <location>
        <position position="120"/>
    </location>
    <ligand>
        <name>Zn(2+)</name>
        <dbReference type="ChEBI" id="CHEBI:29105"/>
        <label>1</label>
    </ligand>
</feature>
<dbReference type="EC" id="3.1.2.6" evidence="7"/>
<dbReference type="PIRSF" id="PIRSF005457">
    <property type="entry name" value="Glx"/>
    <property type="match status" value="1"/>
</dbReference>
<protein>
    <recommendedName>
        <fullName evidence="7">Hydroxyacylglutathione hydrolase</fullName>
        <ecNumber evidence="7">3.1.2.6</ecNumber>
    </recommendedName>
    <alternativeName>
        <fullName evidence="7">Glyoxalase II</fullName>
        <shortName evidence="7">Glx II</shortName>
    </alternativeName>
</protein>
<comment type="subunit">
    <text evidence="7">Monomer.</text>
</comment>
<evidence type="ECO:0000313" key="9">
    <source>
        <dbReference type="EMBL" id="MCL1045155.1"/>
    </source>
</evidence>
<dbReference type="RefSeq" id="WP_248955312.1">
    <property type="nucleotide sequence ID" value="NZ_JAKIKU010000003.1"/>
</dbReference>
<dbReference type="SMART" id="SM00849">
    <property type="entry name" value="Lactamase_B"/>
    <property type="match status" value="1"/>
</dbReference>
<proteinExistence type="inferred from homology"/>
<dbReference type="HAMAP" id="MF_01374">
    <property type="entry name" value="Glyoxalase_2"/>
    <property type="match status" value="1"/>
</dbReference>
<comment type="function">
    <text evidence="7">Thiolesterase that catalyzes the hydrolysis of S-D-lactoyl-glutathione to form glutathione and D-lactic acid.</text>
</comment>
<keyword evidence="5 7" id="KW-0378">Hydrolase</keyword>
<dbReference type="NCBIfam" id="TIGR03413">
    <property type="entry name" value="GSH_gloB"/>
    <property type="match status" value="1"/>
</dbReference>
<gene>
    <name evidence="7 9" type="primary">gloB</name>
    <name evidence="9" type="ORF">L2737_07425</name>
</gene>
<dbReference type="PANTHER" id="PTHR43705">
    <property type="entry name" value="HYDROXYACYLGLUTATHIONE HYDROLASE"/>
    <property type="match status" value="1"/>
</dbReference>
<sequence>MLSVITIPAFNDNYIWLFHQVNSNKAYVVDPGCAQSVLTYLNQADAQGNKLELVGILITHHHADHTGGIAELQQAHQQQLAVYGPSKETISGLTQLIEHDQTMSLPHISSPVKVIEVPGHTLGHIAYSIEDTLFCGDTLFSGGCGRLFEGTAEQMRASLAKLSSLNANTKVYCAHEYTQANLAFAIAVEPNNSALQQYQQSVHKARENNISTIPTTIATELAINPFLRSNCTEIKQSISEQFNVENPTDLQTFTLLRQWKNNF</sequence>
<evidence type="ECO:0000256" key="7">
    <source>
        <dbReference type="HAMAP-Rule" id="MF_01374"/>
    </source>
</evidence>
<comment type="similarity">
    <text evidence="3 7">Belongs to the metallo-beta-lactamase superfamily. Glyoxalase II family.</text>
</comment>
<evidence type="ECO:0000256" key="4">
    <source>
        <dbReference type="ARBA" id="ARBA00022723"/>
    </source>
</evidence>
<dbReference type="Pfam" id="PF16123">
    <property type="entry name" value="HAGH_C"/>
    <property type="match status" value="1"/>
</dbReference>
<dbReference type="GO" id="GO:0004416">
    <property type="term" value="F:hydroxyacylglutathione hydrolase activity"/>
    <property type="evidence" value="ECO:0007669"/>
    <property type="project" value="UniProtKB-EC"/>
</dbReference>
<keyword evidence="10" id="KW-1185">Reference proteome</keyword>
<dbReference type="InterPro" id="IPR035680">
    <property type="entry name" value="Clx_II_MBL"/>
</dbReference>
<comment type="cofactor">
    <cofactor evidence="7">
        <name>Zn(2+)</name>
        <dbReference type="ChEBI" id="CHEBI:29105"/>
    </cofactor>
    <text evidence="7">Binds 2 Zn(2+) ions per subunit.</text>
</comment>
<evidence type="ECO:0000259" key="8">
    <source>
        <dbReference type="SMART" id="SM00849"/>
    </source>
</evidence>
<comment type="catalytic activity">
    <reaction evidence="1 7">
        <text>an S-(2-hydroxyacyl)glutathione + H2O = a 2-hydroxy carboxylate + glutathione + H(+)</text>
        <dbReference type="Rhea" id="RHEA:21864"/>
        <dbReference type="ChEBI" id="CHEBI:15377"/>
        <dbReference type="ChEBI" id="CHEBI:15378"/>
        <dbReference type="ChEBI" id="CHEBI:57925"/>
        <dbReference type="ChEBI" id="CHEBI:58896"/>
        <dbReference type="ChEBI" id="CHEBI:71261"/>
        <dbReference type="EC" id="3.1.2.6"/>
    </reaction>
</comment>